<proteinExistence type="predicted"/>
<protein>
    <submittedName>
        <fullName evidence="1">Uncharacterized protein</fullName>
    </submittedName>
</protein>
<dbReference type="Proteomes" id="UP000491237">
    <property type="component" value="Unassembled WGS sequence"/>
</dbReference>
<organism evidence="1 2">
    <name type="scientific">Lentilactobacillus parabuchneri</name>
    <dbReference type="NCBI Taxonomy" id="152331"/>
    <lineage>
        <taxon>Bacteria</taxon>
        <taxon>Bacillati</taxon>
        <taxon>Bacillota</taxon>
        <taxon>Bacilli</taxon>
        <taxon>Lactobacillales</taxon>
        <taxon>Lactobacillaceae</taxon>
        <taxon>Lentilactobacillus</taxon>
    </lineage>
</organism>
<name>A0A844EAL7_9LACO</name>
<gene>
    <name evidence="1" type="ORF">GKC44_04260</name>
</gene>
<sequence>MRVRRATGDAISKKDLSEVPELGASLKFFLEVSICCVGAHLLDKLTSPKKQSPPAK</sequence>
<evidence type="ECO:0000313" key="2">
    <source>
        <dbReference type="Proteomes" id="UP000491237"/>
    </source>
</evidence>
<dbReference type="AlphaFoldDB" id="A0A844EAL7"/>
<evidence type="ECO:0000313" key="1">
    <source>
        <dbReference type="EMBL" id="MSE20481.1"/>
    </source>
</evidence>
<reference evidence="1 2" key="1">
    <citation type="submission" date="2019-11" db="EMBL/GenBank/DDBJ databases">
        <title>Draft Genome Sequence of Plant Growth-Promoting Rhizosphere-Associated Bacteria.</title>
        <authorList>
            <person name="Vasilyev I.Y."/>
            <person name="Radchenko V."/>
            <person name="Ilnitskaya E.V."/>
        </authorList>
    </citation>
    <scope>NUCLEOTIDE SEQUENCE [LARGE SCALE GENOMIC DNA]</scope>
    <source>
        <strain evidence="1 2">VRA_07sq_f</strain>
    </source>
</reference>
<comment type="caution">
    <text evidence="1">The sequence shown here is derived from an EMBL/GenBank/DDBJ whole genome shotgun (WGS) entry which is preliminary data.</text>
</comment>
<accession>A0A844EAL7</accession>
<dbReference type="EMBL" id="WKKY01000077">
    <property type="protein sequence ID" value="MSE20481.1"/>
    <property type="molecule type" value="Genomic_DNA"/>
</dbReference>